<dbReference type="STRING" id="80972.ENSAOCP00000016062"/>
<dbReference type="InterPro" id="IPR013106">
    <property type="entry name" value="Ig_V-set"/>
</dbReference>
<accession>A0A3Q1BN90</accession>
<dbReference type="AlphaFoldDB" id="A0A3Q1BN90"/>
<dbReference type="Proteomes" id="UP001501940">
    <property type="component" value="Chromosome 20"/>
</dbReference>
<name>A0A3Q1BN90_AMPOC</name>
<protein>
    <recommendedName>
        <fullName evidence="3">Ig-like domain-containing protein</fullName>
    </recommendedName>
</protein>
<dbReference type="Gene3D" id="2.60.40.10">
    <property type="entry name" value="Immunoglobulins"/>
    <property type="match status" value="1"/>
</dbReference>
<dbReference type="SMART" id="SM00406">
    <property type="entry name" value="IGv"/>
    <property type="match status" value="1"/>
</dbReference>
<evidence type="ECO:0000313" key="5">
    <source>
        <dbReference type="Proteomes" id="UP001501940"/>
    </source>
</evidence>
<keyword evidence="2" id="KW-0391">Immunity</keyword>
<dbReference type="InterPro" id="IPR050413">
    <property type="entry name" value="TCR_beta_variable"/>
</dbReference>
<dbReference type="OMA" id="EAAEMNC"/>
<proteinExistence type="predicted"/>
<dbReference type="PROSITE" id="PS50835">
    <property type="entry name" value="IG_LIKE"/>
    <property type="match status" value="1"/>
</dbReference>
<dbReference type="Pfam" id="PF07686">
    <property type="entry name" value="V-set"/>
    <property type="match status" value="1"/>
</dbReference>
<dbReference type="Ensembl" id="ENSAOCT00000024923.2">
    <property type="protein sequence ID" value="ENSAOCP00000016062.2"/>
    <property type="gene ID" value="ENSAOCG00000020916.2"/>
</dbReference>
<dbReference type="GO" id="GO:0007166">
    <property type="term" value="P:cell surface receptor signaling pathway"/>
    <property type="evidence" value="ECO:0007669"/>
    <property type="project" value="TreeGrafter"/>
</dbReference>
<dbReference type="InterPro" id="IPR013783">
    <property type="entry name" value="Ig-like_fold"/>
</dbReference>
<keyword evidence="1" id="KW-0732">Signal</keyword>
<dbReference type="GO" id="GO:0005886">
    <property type="term" value="C:plasma membrane"/>
    <property type="evidence" value="ECO:0007669"/>
    <property type="project" value="TreeGrafter"/>
</dbReference>
<reference evidence="4 5" key="1">
    <citation type="submission" date="2022-01" db="EMBL/GenBank/DDBJ databases">
        <title>A chromosome-scale genome assembly of the false clownfish, Amphiprion ocellaris.</title>
        <authorList>
            <person name="Ryu T."/>
        </authorList>
    </citation>
    <scope>NUCLEOTIDE SEQUENCE [LARGE SCALE GENOMIC DNA]</scope>
</reference>
<evidence type="ECO:0000259" key="3">
    <source>
        <dbReference type="PROSITE" id="PS50835"/>
    </source>
</evidence>
<reference evidence="4" key="2">
    <citation type="submission" date="2025-08" db="UniProtKB">
        <authorList>
            <consortium name="Ensembl"/>
        </authorList>
    </citation>
    <scope>IDENTIFICATION</scope>
</reference>
<dbReference type="InterPro" id="IPR007110">
    <property type="entry name" value="Ig-like_dom"/>
</dbReference>
<organism evidence="4 5">
    <name type="scientific">Amphiprion ocellaris</name>
    <name type="common">Clown anemonefish</name>
    <dbReference type="NCBI Taxonomy" id="80972"/>
    <lineage>
        <taxon>Eukaryota</taxon>
        <taxon>Metazoa</taxon>
        <taxon>Chordata</taxon>
        <taxon>Craniata</taxon>
        <taxon>Vertebrata</taxon>
        <taxon>Euteleostomi</taxon>
        <taxon>Actinopterygii</taxon>
        <taxon>Neopterygii</taxon>
        <taxon>Teleostei</taxon>
        <taxon>Neoteleostei</taxon>
        <taxon>Acanthomorphata</taxon>
        <taxon>Ovalentaria</taxon>
        <taxon>Pomacentridae</taxon>
        <taxon>Amphiprion</taxon>
    </lineage>
</organism>
<dbReference type="GeneTree" id="ENSGT00940000176881"/>
<dbReference type="PANTHER" id="PTHR23268:SF102">
    <property type="entry name" value="IMMUNOGLOBULIN V-SET DOMAIN-CONTAINING PROTEIN"/>
    <property type="match status" value="1"/>
</dbReference>
<keyword evidence="5" id="KW-1185">Reference proteome</keyword>
<dbReference type="PANTHER" id="PTHR23268">
    <property type="entry name" value="T-CELL RECEPTOR BETA CHAIN"/>
    <property type="match status" value="1"/>
</dbReference>
<evidence type="ECO:0000256" key="2">
    <source>
        <dbReference type="ARBA" id="ARBA00022859"/>
    </source>
</evidence>
<dbReference type="InterPro" id="IPR036179">
    <property type="entry name" value="Ig-like_dom_sf"/>
</dbReference>
<reference evidence="4" key="3">
    <citation type="submission" date="2025-09" db="UniProtKB">
        <authorList>
            <consortium name="Ensembl"/>
        </authorList>
    </citation>
    <scope>IDENTIFICATION</scope>
</reference>
<evidence type="ECO:0000313" key="4">
    <source>
        <dbReference type="Ensembl" id="ENSAOCP00000016062.2"/>
    </source>
</evidence>
<sequence>MVAQILIACIVLSLWLQGERILKSVRGVQAIKLFLELLLAWKRMLMETMYWYRQRPGETMSLIVYTVYGGQPDYGGASQTKYTASKEKIDYGALTVKDLQPEDSGVYFCAVSNTVM</sequence>
<dbReference type="GO" id="GO:0002376">
    <property type="term" value="P:immune system process"/>
    <property type="evidence" value="ECO:0007669"/>
    <property type="project" value="UniProtKB-KW"/>
</dbReference>
<dbReference type="SUPFAM" id="SSF48726">
    <property type="entry name" value="Immunoglobulin"/>
    <property type="match status" value="1"/>
</dbReference>
<feature type="domain" description="Ig-like" evidence="3">
    <location>
        <begin position="1"/>
        <end position="116"/>
    </location>
</feature>
<evidence type="ECO:0000256" key="1">
    <source>
        <dbReference type="ARBA" id="ARBA00022729"/>
    </source>
</evidence>